<sequence>MPEYYLCVPSRTDRGPLRHADLCLTGWPCMTYPQGCLDVGETCHLCYSTLRPDSRFRQLPCQHLFHQPCIDEWICTRDASCPLCRQTFYHLRTPYIMEHPVPSTPEVDVETDLREARQCFIRWWRDFFEFRWLRHDRAVTGRKLNHQRQHPR</sequence>
<protein>
    <recommendedName>
        <fullName evidence="2">RING-type domain-containing protein</fullName>
    </recommendedName>
</protein>
<dbReference type="InterPro" id="IPR001841">
    <property type="entry name" value="Znf_RING"/>
</dbReference>
<keyword evidence="4" id="KW-1185">Reference proteome</keyword>
<name>A0A5N6ZAC1_9EURO</name>
<keyword evidence="1" id="KW-0863">Zinc-finger</keyword>
<dbReference type="GO" id="GO:0016567">
    <property type="term" value="P:protein ubiquitination"/>
    <property type="evidence" value="ECO:0007669"/>
    <property type="project" value="TreeGrafter"/>
</dbReference>
<evidence type="ECO:0000256" key="1">
    <source>
        <dbReference type="PROSITE-ProRule" id="PRU00175"/>
    </source>
</evidence>
<gene>
    <name evidence="3" type="ORF">BDV28DRAFT_99975</name>
</gene>
<dbReference type="Pfam" id="PF13639">
    <property type="entry name" value="zf-RING_2"/>
    <property type="match status" value="1"/>
</dbReference>
<organism evidence="3 4">
    <name type="scientific">Aspergillus coremiiformis</name>
    <dbReference type="NCBI Taxonomy" id="138285"/>
    <lineage>
        <taxon>Eukaryota</taxon>
        <taxon>Fungi</taxon>
        <taxon>Dikarya</taxon>
        <taxon>Ascomycota</taxon>
        <taxon>Pezizomycotina</taxon>
        <taxon>Eurotiomycetes</taxon>
        <taxon>Eurotiomycetidae</taxon>
        <taxon>Eurotiales</taxon>
        <taxon>Aspergillaceae</taxon>
        <taxon>Aspergillus</taxon>
        <taxon>Aspergillus subgen. Circumdati</taxon>
    </lineage>
</organism>
<dbReference type="SUPFAM" id="SSF57850">
    <property type="entry name" value="RING/U-box"/>
    <property type="match status" value="1"/>
</dbReference>
<keyword evidence="1" id="KW-0862">Zinc</keyword>
<dbReference type="PANTHER" id="PTHR45676">
    <property type="entry name" value="RING-H2 FINGER PROTEIN ATL51-RELATED"/>
    <property type="match status" value="1"/>
</dbReference>
<keyword evidence="1" id="KW-0479">Metal-binding</keyword>
<dbReference type="GO" id="GO:0008270">
    <property type="term" value="F:zinc ion binding"/>
    <property type="evidence" value="ECO:0007669"/>
    <property type="project" value="UniProtKB-KW"/>
</dbReference>
<feature type="domain" description="RING-type" evidence="2">
    <location>
        <begin position="43"/>
        <end position="85"/>
    </location>
</feature>
<evidence type="ECO:0000313" key="4">
    <source>
        <dbReference type="Proteomes" id="UP000327118"/>
    </source>
</evidence>
<dbReference type="PROSITE" id="PS50089">
    <property type="entry name" value="ZF_RING_2"/>
    <property type="match status" value="1"/>
</dbReference>
<dbReference type="Proteomes" id="UP000327118">
    <property type="component" value="Unassembled WGS sequence"/>
</dbReference>
<dbReference type="AlphaFoldDB" id="A0A5N6ZAC1"/>
<dbReference type="SMART" id="SM00184">
    <property type="entry name" value="RING"/>
    <property type="match status" value="1"/>
</dbReference>
<evidence type="ECO:0000313" key="3">
    <source>
        <dbReference type="EMBL" id="KAE8353806.1"/>
    </source>
</evidence>
<accession>A0A5N6ZAC1</accession>
<reference evidence="4" key="1">
    <citation type="submission" date="2019-04" db="EMBL/GenBank/DDBJ databases">
        <title>Friends and foes A comparative genomics studyof 23 Aspergillus species from section Flavi.</title>
        <authorList>
            <consortium name="DOE Joint Genome Institute"/>
            <person name="Kjaerbolling I."/>
            <person name="Vesth T."/>
            <person name="Frisvad J.C."/>
            <person name="Nybo J.L."/>
            <person name="Theobald S."/>
            <person name="Kildgaard S."/>
            <person name="Isbrandt T."/>
            <person name="Kuo A."/>
            <person name="Sato A."/>
            <person name="Lyhne E.K."/>
            <person name="Kogle M.E."/>
            <person name="Wiebenga A."/>
            <person name="Kun R.S."/>
            <person name="Lubbers R.J."/>
            <person name="Makela M.R."/>
            <person name="Barry K."/>
            <person name="Chovatia M."/>
            <person name="Clum A."/>
            <person name="Daum C."/>
            <person name="Haridas S."/>
            <person name="He G."/>
            <person name="LaButti K."/>
            <person name="Lipzen A."/>
            <person name="Mondo S."/>
            <person name="Riley R."/>
            <person name="Salamov A."/>
            <person name="Simmons B.A."/>
            <person name="Magnuson J.K."/>
            <person name="Henrissat B."/>
            <person name="Mortensen U.H."/>
            <person name="Larsen T.O."/>
            <person name="Devries R.P."/>
            <person name="Grigoriev I.V."/>
            <person name="Machida M."/>
            <person name="Baker S.E."/>
            <person name="Andersen M.R."/>
        </authorList>
    </citation>
    <scope>NUCLEOTIDE SEQUENCE [LARGE SCALE GENOMIC DNA]</scope>
    <source>
        <strain evidence="4">CBS 553.77</strain>
    </source>
</reference>
<dbReference type="PANTHER" id="PTHR45676:SF159">
    <property type="entry name" value="RING-H2 FINGER PROTEIN ATL51"/>
    <property type="match status" value="1"/>
</dbReference>
<dbReference type="Gene3D" id="3.30.40.10">
    <property type="entry name" value="Zinc/RING finger domain, C3HC4 (zinc finger)"/>
    <property type="match status" value="1"/>
</dbReference>
<proteinExistence type="predicted"/>
<dbReference type="OrthoDB" id="8062037at2759"/>
<dbReference type="InterPro" id="IPR013083">
    <property type="entry name" value="Znf_RING/FYVE/PHD"/>
</dbReference>
<dbReference type="EMBL" id="ML739088">
    <property type="protein sequence ID" value="KAE8353806.1"/>
    <property type="molecule type" value="Genomic_DNA"/>
</dbReference>
<evidence type="ECO:0000259" key="2">
    <source>
        <dbReference type="PROSITE" id="PS50089"/>
    </source>
</evidence>